<feature type="active site" description="Charge relay system" evidence="5">
    <location>
        <position position="194"/>
    </location>
</feature>
<dbReference type="InterPro" id="IPR023827">
    <property type="entry name" value="Peptidase_S8_Asp-AS"/>
</dbReference>
<dbReference type="InterPro" id="IPR015500">
    <property type="entry name" value="Peptidase_S8_subtilisin-rel"/>
</dbReference>
<evidence type="ECO:0000256" key="1">
    <source>
        <dbReference type="ARBA" id="ARBA00011073"/>
    </source>
</evidence>
<keyword evidence="3 5" id="KW-0378">Hydrolase</keyword>
<dbReference type="Pfam" id="PF00082">
    <property type="entry name" value="Peptidase_S8"/>
    <property type="match status" value="1"/>
</dbReference>
<evidence type="ECO:0000256" key="6">
    <source>
        <dbReference type="RuleBase" id="RU003355"/>
    </source>
</evidence>
<dbReference type="EMBL" id="JBHTNU010000008">
    <property type="protein sequence ID" value="MFD1427280.1"/>
    <property type="molecule type" value="Genomic_DNA"/>
</dbReference>
<evidence type="ECO:0000256" key="2">
    <source>
        <dbReference type="ARBA" id="ARBA00022670"/>
    </source>
</evidence>
<keyword evidence="2 5" id="KW-0645">Protease</keyword>
<dbReference type="InterPro" id="IPR000209">
    <property type="entry name" value="Peptidase_S8/S53_dom"/>
</dbReference>
<evidence type="ECO:0000313" key="8">
    <source>
        <dbReference type="EMBL" id="MFD1427280.1"/>
    </source>
</evidence>
<dbReference type="Gene3D" id="2.60.120.380">
    <property type="match status" value="3"/>
</dbReference>
<dbReference type="PANTHER" id="PTHR43806">
    <property type="entry name" value="PEPTIDASE S8"/>
    <property type="match status" value="1"/>
</dbReference>
<dbReference type="InterPro" id="IPR036852">
    <property type="entry name" value="Peptidase_S8/S53_dom_sf"/>
</dbReference>
<keyword evidence="4 5" id="KW-0720">Serine protease</keyword>
<proteinExistence type="inferred from homology"/>
<evidence type="ECO:0000259" key="7">
    <source>
        <dbReference type="Pfam" id="PF00082"/>
    </source>
</evidence>
<dbReference type="PANTHER" id="PTHR43806:SF11">
    <property type="entry name" value="CEREVISIN-RELATED"/>
    <property type="match status" value="1"/>
</dbReference>
<dbReference type="InterPro" id="IPR050131">
    <property type="entry name" value="Peptidase_S8_subtilisin-like"/>
</dbReference>
<dbReference type="PROSITE" id="PS00138">
    <property type="entry name" value="SUBTILASE_SER"/>
    <property type="match status" value="1"/>
</dbReference>
<dbReference type="SUPFAM" id="SSF52743">
    <property type="entry name" value="Subtilisin-like"/>
    <property type="match status" value="1"/>
</dbReference>
<feature type="domain" description="Peptidase S8/S53" evidence="7">
    <location>
        <begin position="154"/>
        <end position="404"/>
    </location>
</feature>
<accession>A0ABW4CCL5</accession>
<dbReference type="InterPro" id="IPR023828">
    <property type="entry name" value="Peptidase_S8_Ser-AS"/>
</dbReference>
<name>A0ABW4CCL5_9BACL</name>
<evidence type="ECO:0000256" key="5">
    <source>
        <dbReference type="PROSITE-ProRule" id="PRU01240"/>
    </source>
</evidence>
<dbReference type="PRINTS" id="PR00723">
    <property type="entry name" value="SUBTILISIN"/>
</dbReference>
<evidence type="ECO:0000256" key="3">
    <source>
        <dbReference type="ARBA" id="ARBA00022801"/>
    </source>
</evidence>
<dbReference type="SUPFAM" id="SSF89260">
    <property type="entry name" value="Collagen-binding domain"/>
    <property type="match status" value="1"/>
</dbReference>
<dbReference type="Proteomes" id="UP001597282">
    <property type="component" value="Unassembled WGS sequence"/>
</dbReference>
<comment type="similarity">
    <text evidence="1 5 6">Belongs to the peptidase S8 family.</text>
</comment>
<gene>
    <name evidence="8" type="ORF">ACFQ4Y_10120</name>
</gene>
<dbReference type="PROSITE" id="PS00136">
    <property type="entry name" value="SUBTILASE_ASP"/>
    <property type="match status" value="1"/>
</dbReference>
<feature type="active site" description="Charge relay system" evidence="5">
    <location>
        <position position="161"/>
    </location>
</feature>
<dbReference type="Gene3D" id="3.40.50.200">
    <property type="entry name" value="Peptidase S8/S53 domain"/>
    <property type="match status" value="1"/>
</dbReference>
<keyword evidence="9" id="KW-1185">Reference proteome</keyword>
<sequence>MNRAGWLIAVGFLLLLLITGCTNTDEKNESDSMPGKKESGKKTVQQEWVIKWKGKKVDPAFLRTVDVLHRRENGSGINMLVRLKGEVKEDEWLDRWSSHVDVEFIHPNQKYEVEKEKHRDENETEGLYYIQQIRADQAWRKVSLPTQKTKSDPEVTVAVVDTGIDLDHPDLVPYLVEGVNLKDSSLPPEDQMGHGTHVAVVIAEVWRGWEEKGDRIGLHLMPVKVMSDGSDGDVYYTSEGIREAVRKGARVIVLAQGSWTYSEAMADAVAYAEEHGVVLVGAAGNASVNREGEIIYNSPIYYPAAFPTVIGVGSVGPTGKVVPTSNWGTGIDVVAPGEGIRAATLAGRFGKDSGTSFATPQVAALAALILRKDPEQSPAQVRNLIRQTARPEKGVRWNQQGGYGLIDVYKALTEKPRKDIYEPNDREAEAAPFPLNQVVEGVLKGARDRDCFEVEVNYGGMLTLTLKGVGQKIPGITAEITTADQKRVRYEGKQAEQIRVTVPTYGSVIACYSTSKDRSWEYTLENRYRPQPDKYENNDHQWNAFNIKVKPGYSVFRATLHKRRDYDWYRLEIPEEGTLKLRAEIWSPRGDPVLFIQREGSWKGKKVDQGAEGKVEKYQMKVKKESIYIRVSDYGTNPIDDPYNLTVQFAPKDGSAKESHRIPSRAAPLHPGTTAGKIEGEMDPDWYVLVLPQTEKTTLRLQLPRGAKDTTWWLYDENLRVLEEKHLSKGKKQSDLNSKLPPGTYYLRVRGGDVDLGKAYRLKVTPKTTGRG</sequence>
<protein>
    <submittedName>
        <fullName evidence="8">S8 family serine peptidase</fullName>
    </submittedName>
</protein>
<dbReference type="PROSITE" id="PS51257">
    <property type="entry name" value="PROKAR_LIPOPROTEIN"/>
    <property type="match status" value="1"/>
</dbReference>
<evidence type="ECO:0000313" key="9">
    <source>
        <dbReference type="Proteomes" id="UP001597282"/>
    </source>
</evidence>
<evidence type="ECO:0000256" key="4">
    <source>
        <dbReference type="ARBA" id="ARBA00022825"/>
    </source>
</evidence>
<comment type="caution">
    <text evidence="8">The sequence shown here is derived from an EMBL/GenBank/DDBJ whole genome shotgun (WGS) entry which is preliminary data.</text>
</comment>
<reference evidence="9" key="1">
    <citation type="journal article" date="2019" name="Int. J. Syst. Evol. Microbiol.">
        <title>The Global Catalogue of Microorganisms (GCM) 10K type strain sequencing project: providing services to taxonomists for standard genome sequencing and annotation.</title>
        <authorList>
            <consortium name="The Broad Institute Genomics Platform"/>
            <consortium name="The Broad Institute Genome Sequencing Center for Infectious Disease"/>
            <person name="Wu L."/>
            <person name="Ma J."/>
        </authorList>
    </citation>
    <scope>NUCLEOTIDE SEQUENCE [LARGE SCALE GENOMIC DNA]</scope>
    <source>
        <strain evidence="9">S1</strain>
    </source>
</reference>
<dbReference type="PROSITE" id="PS51892">
    <property type="entry name" value="SUBTILASE"/>
    <property type="match status" value="1"/>
</dbReference>
<feature type="active site" description="Charge relay system" evidence="5">
    <location>
        <position position="356"/>
    </location>
</feature>
<dbReference type="RefSeq" id="WP_380165155.1">
    <property type="nucleotide sequence ID" value="NZ_JBHTNU010000008.1"/>
</dbReference>
<organism evidence="8 9">
    <name type="scientific">Kroppenstedtia sanguinis</name>
    <dbReference type="NCBI Taxonomy" id="1380684"/>
    <lineage>
        <taxon>Bacteria</taxon>
        <taxon>Bacillati</taxon>
        <taxon>Bacillota</taxon>
        <taxon>Bacilli</taxon>
        <taxon>Bacillales</taxon>
        <taxon>Thermoactinomycetaceae</taxon>
        <taxon>Kroppenstedtia</taxon>
    </lineage>
</organism>